<dbReference type="Proteomes" id="UP000827872">
    <property type="component" value="Linkage Group LG07"/>
</dbReference>
<accession>A0ACB8ESX4</accession>
<comment type="caution">
    <text evidence="1">The sequence shown here is derived from an EMBL/GenBank/DDBJ whole genome shotgun (WGS) entry which is preliminary data.</text>
</comment>
<keyword evidence="2" id="KW-1185">Reference proteome</keyword>
<proteinExistence type="predicted"/>
<gene>
    <name evidence="1" type="ORF">K3G42_027705</name>
</gene>
<evidence type="ECO:0000313" key="2">
    <source>
        <dbReference type="Proteomes" id="UP000827872"/>
    </source>
</evidence>
<name>A0ACB8ESX4_9SAUR</name>
<organism evidence="1 2">
    <name type="scientific">Sphaerodactylus townsendi</name>
    <dbReference type="NCBI Taxonomy" id="933632"/>
    <lineage>
        <taxon>Eukaryota</taxon>
        <taxon>Metazoa</taxon>
        <taxon>Chordata</taxon>
        <taxon>Craniata</taxon>
        <taxon>Vertebrata</taxon>
        <taxon>Euteleostomi</taxon>
        <taxon>Lepidosauria</taxon>
        <taxon>Squamata</taxon>
        <taxon>Bifurcata</taxon>
        <taxon>Gekkota</taxon>
        <taxon>Sphaerodactylidae</taxon>
        <taxon>Sphaerodactylus</taxon>
    </lineage>
</organism>
<sequence>METESEQNSNSASGNSGSGGSTRPQISQMTLYERQAVQIVELNVLSLPELCDRGEGQGLDEEGSLYVFKEDHIIEFDGQMAADVLVEFLLDLMEDPVEIINNKLELQGFDRIEEEMKLIGFFKGEDSEHYKAFEEAAEHFQPYVKFFATFDKGAGLRMADKTLRKARPAYENPTKTYLQEV</sequence>
<protein>
    <submittedName>
        <fullName evidence="1">Uncharacterized protein</fullName>
    </submittedName>
</protein>
<reference evidence="1" key="1">
    <citation type="submission" date="2021-08" db="EMBL/GenBank/DDBJ databases">
        <title>The first chromosome-level gecko genome reveals the dynamic sex chromosomes of Neotropical dwarf geckos (Sphaerodactylidae: Sphaerodactylus).</title>
        <authorList>
            <person name="Pinto B.J."/>
            <person name="Keating S.E."/>
            <person name="Gamble T."/>
        </authorList>
    </citation>
    <scope>NUCLEOTIDE SEQUENCE</scope>
    <source>
        <strain evidence="1">TG3544</strain>
    </source>
</reference>
<dbReference type="EMBL" id="CM037620">
    <property type="protein sequence ID" value="KAH7995695.1"/>
    <property type="molecule type" value="Genomic_DNA"/>
</dbReference>
<evidence type="ECO:0000313" key="1">
    <source>
        <dbReference type="EMBL" id="KAH7995695.1"/>
    </source>
</evidence>